<dbReference type="PROSITE" id="PS00086">
    <property type="entry name" value="CYTOCHROME_P450"/>
    <property type="match status" value="1"/>
</dbReference>
<protein>
    <submittedName>
        <fullName evidence="9">Cytochrome P450</fullName>
    </submittedName>
</protein>
<organism evidence="9">
    <name type="scientific">Waltergamsia fusidioides</name>
    <dbReference type="NCBI Taxonomy" id="749674"/>
    <lineage>
        <taxon>Eukaryota</taxon>
        <taxon>Fungi</taxon>
        <taxon>Dikarya</taxon>
        <taxon>Ascomycota</taxon>
        <taxon>Pezizomycotina</taxon>
        <taxon>Sordariomycetes</taxon>
        <taxon>Hypocreomycetidae</taxon>
        <taxon>Hypocreales</taxon>
        <taxon>Bionectriaceae</taxon>
        <taxon>Waltergamsia</taxon>
    </lineage>
</organism>
<dbReference type="Pfam" id="PF00067">
    <property type="entry name" value="p450"/>
    <property type="match status" value="1"/>
</dbReference>
<keyword evidence="8" id="KW-0472">Membrane</keyword>
<evidence type="ECO:0000256" key="2">
    <source>
        <dbReference type="ARBA" id="ARBA00022617"/>
    </source>
</evidence>
<dbReference type="PRINTS" id="PR00385">
    <property type="entry name" value="P450"/>
</dbReference>
<feature type="transmembrane region" description="Helical" evidence="8">
    <location>
        <begin position="21"/>
        <end position="42"/>
    </location>
</feature>
<dbReference type="GO" id="GO:0016705">
    <property type="term" value="F:oxidoreductase activity, acting on paired donors, with incorporation or reduction of molecular oxygen"/>
    <property type="evidence" value="ECO:0007669"/>
    <property type="project" value="InterPro"/>
</dbReference>
<dbReference type="EMBL" id="MK044769">
    <property type="protein sequence ID" value="QBB00672.1"/>
    <property type="molecule type" value="Genomic_DNA"/>
</dbReference>
<keyword evidence="3 6" id="KW-0479">Metal-binding</keyword>
<dbReference type="InterPro" id="IPR001128">
    <property type="entry name" value="Cyt_P450"/>
</dbReference>
<evidence type="ECO:0000256" key="6">
    <source>
        <dbReference type="PIRSR" id="PIRSR602401-1"/>
    </source>
</evidence>
<evidence type="ECO:0000256" key="7">
    <source>
        <dbReference type="RuleBase" id="RU000461"/>
    </source>
</evidence>
<evidence type="ECO:0000256" key="8">
    <source>
        <dbReference type="SAM" id="Phobius"/>
    </source>
</evidence>
<keyword evidence="8" id="KW-0812">Transmembrane</keyword>
<dbReference type="InterPro" id="IPR002401">
    <property type="entry name" value="Cyt_P450_E_grp-I"/>
</dbReference>
<dbReference type="GO" id="GO:0005506">
    <property type="term" value="F:iron ion binding"/>
    <property type="evidence" value="ECO:0007669"/>
    <property type="project" value="InterPro"/>
</dbReference>
<keyword evidence="4 7" id="KW-0560">Oxidoreductase</keyword>
<reference evidence="9" key="2">
    <citation type="journal article" date="2019" name="Acta Pharm. Sin. B (APSB)">
        <title>Biosynthesis of clinically used antibiotic fusidic acid and identification of two short-chain dehydrogenase/reductases with converse stereoselectivity.</title>
        <authorList>
            <person name="Cao Z."/>
            <person name="Li S."/>
            <person name="Lv J."/>
            <person name="Gao H."/>
            <person name="Chen G."/>
            <person name="Awakawa T."/>
            <person name="Abe I."/>
            <person name="Yao X."/>
            <person name="Hu D."/>
        </authorList>
    </citation>
    <scope>NUCLEOTIDE SEQUENCE</scope>
    <source>
        <strain evidence="9">ATCC 14700</strain>
    </source>
</reference>
<dbReference type="Gene3D" id="1.10.630.10">
    <property type="entry name" value="Cytochrome P450"/>
    <property type="match status" value="1"/>
</dbReference>
<proteinExistence type="inferred from homology"/>
<dbReference type="PANTHER" id="PTHR24305">
    <property type="entry name" value="CYTOCHROME P450"/>
    <property type="match status" value="1"/>
</dbReference>
<dbReference type="InterPro" id="IPR050121">
    <property type="entry name" value="Cytochrome_P450_monoxygenase"/>
</dbReference>
<comment type="cofactor">
    <cofactor evidence="1 6">
        <name>heme</name>
        <dbReference type="ChEBI" id="CHEBI:30413"/>
    </cofactor>
</comment>
<dbReference type="PANTHER" id="PTHR24305:SF235">
    <property type="entry name" value="CYTOCHROME P450 MONOOXYGENASE APDB-RELATED"/>
    <property type="match status" value="1"/>
</dbReference>
<gene>
    <name evidence="9" type="primary">fusB3</name>
</gene>
<dbReference type="InterPro" id="IPR017972">
    <property type="entry name" value="Cyt_P450_CS"/>
</dbReference>
<dbReference type="InterPro" id="IPR036396">
    <property type="entry name" value="Cyt_P450_sf"/>
</dbReference>
<evidence type="ECO:0000313" key="9">
    <source>
        <dbReference type="EMBL" id="QBB00672.1"/>
    </source>
</evidence>
<dbReference type="GO" id="GO:0004497">
    <property type="term" value="F:monooxygenase activity"/>
    <property type="evidence" value="ECO:0007669"/>
    <property type="project" value="UniProtKB-KW"/>
</dbReference>
<dbReference type="GO" id="GO:0044550">
    <property type="term" value="P:secondary metabolite biosynthetic process"/>
    <property type="evidence" value="ECO:0007669"/>
    <property type="project" value="UniProtKB-ARBA"/>
</dbReference>
<keyword evidence="2 6" id="KW-0349">Heme</keyword>
<dbReference type="PRINTS" id="PR00463">
    <property type="entry name" value="EP450I"/>
</dbReference>
<evidence type="ECO:0000256" key="3">
    <source>
        <dbReference type="ARBA" id="ARBA00022723"/>
    </source>
</evidence>
<reference evidence="9" key="1">
    <citation type="submission" date="2018-10" db="EMBL/GenBank/DDBJ databases">
        <authorList>
            <person name="Cao Z.-Q."/>
            <person name="Li S.-Y."/>
            <person name="Lv J.-M."/>
            <person name="Gao H."/>
            <person name="Chen G.-D."/>
            <person name="Awakawa T."/>
            <person name="Abe I."/>
            <person name="Yao X.-S."/>
            <person name="Hu D."/>
        </authorList>
    </citation>
    <scope>NUCLEOTIDE SEQUENCE</scope>
    <source>
        <strain evidence="9">ATCC 14700</strain>
    </source>
</reference>
<dbReference type="AlphaFoldDB" id="A0A411G475"/>
<comment type="similarity">
    <text evidence="7">Belongs to the cytochrome P450 family.</text>
</comment>
<dbReference type="SUPFAM" id="SSF48264">
    <property type="entry name" value="Cytochrome P450"/>
    <property type="match status" value="1"/>
</dbReference>
<keyword evidence="5 6" id="KW-0408">Iron</keyword>
<keyword evidence="8" id="KW-1133">Transmembrane helix</keyword>
<evidence type="ECO:0000256" key="4">
    <source>
        <dbReference type="ARBA" id="ARBA00023002"/>
    </source>
</evidence>
<feature type="binding site" description="axial binding residue" evidence="6">
    <location>
        <position position="468"/>
    </location>
    <ligand>
        <name>heme</name>
        <dbReference type="ChEBI" id="CHEBI:30413"/>
    </ligand>
    <ligandPart>
        <name>Fe</name>
        <dbReference type="ChEBI" id="CHEBI:18248"/>
    </ligandPart>
</feature>
<evidence type="ECO:0000256" key="1">
    <source>
        <dbReference type="ARBA" id="ARBA00001971"/>
    </source>
</evidence>
<dbReference type="GO" id="GO:0020037">
    <property type="term" value="F:heme binding"/>
    <property type="evidence" value="ECO:0007669"/>
    <property type="project" value="InterPro"/>
</dbReference>
<keyword evidence="7" id="KW-0503">Monooxygenase</keyword>
<sequence length="538" mass="60968">MLASTLHHFQDLLGTVSRYEYVSAACVCIVLMLSYRLIYQLFFSPLRNIPGSAWSRLFASHSVLKRVLADGAKSVQKDYEAYGDVYVLKPNGVCISDPKDIKTVLTSYEFVKTDVYEMLDIKGRPSIFTTRVAAEASQRRRQIGPYMNHGYLSRMESLILHHSIVSIKKKWDALLDKADKDGDGDSIAVNFRDDTQYATFDTIGMVAFGRDFRALETNDPTIIRWIEATGFYLGMTKNFPFLKWWPFSGLIRAKKAAYESFVSYADKSVELRRESMEKDSDAHANSNSKSDATKPVDLLQAFLDAEDPESEQRVRMTPHQVSTESIAMQLAGSESTSFVVSWVLHLLTLYPKFLNRAVDEVRGQFGPDHLLGFDDCNKKLPFLTACIYETLRYSPITSGFMPRVNRSKGITVQGHYIPPGTEIAVNMIGAHANKKVWDKPHLYDPTRFLDNEDAKRNVLAFSYGHRNCIGRNLAWVEMMVILANILKDYDISLPAGSVCGPHNTDELGRPRIMPTKSTLFTTPKYPERDCLIIVRRRA</sequence>
<name>A0A411G475_9HYPO</name>
<evidence type="ECO:0000256" key="5">
    <source>
        <dbReference type="ARBA" id="ARBA00023004"/>
    </source>
</evidence>
<accession>A0A411G475</accession>